<proteinExistence type="predicted"/>
<accession>A0A420IMY9</accession>
<protein>
    <submittedName>
        <fullName evidence="2">Uncharacterized protein</fullName>
    </submittedName>
</protein>
<feature type="region of interest" description="Disordered" evidence="1">
    <location>
        <begin position="1"/>
        <end position="39"/>
    </location>
</feature>
<dbReference type="EMBL" id="MCBS01023088">
    <property type="protein sequence ID" value="RKF75929.1"/>
    <property type="molecule type" value="Genomic_DNA"/>
</dbReference>
<evidence type="ECO:0000313" key="2">
    <source>
        <dbReference type="EMBL" id="RKF75929.1"/>
    </source>
</evidence>
<dbReference type="AlphaFoldDB" id="A0A420IMY9"/>
<gene>
    <name evidence="2" type="ORF">GcM1_230007</name>
</gene>
<comment type="caution">
    <text evidence="2">The sequence shown here is derived from an EMBL/GenBank/DDBJ whole genome shotgun (WGS) entry which is preliminary data.</text>
</comment>
<feature type="compositionally biased region" description="Polar residues" evidence="1">
    <location>
        <begin position="1"/>
        <end position="35"/>
    </location>
</feature>
<dbReference type="Proteomes" id="UP000285326">
    <property type="component" value="Unassembled WGS sequence"/>
</dbReference>
<evidence type="ECO:0000313" key="3">
    <source>
        <dbReference type="Proteomes" id="UP000285326"/>
    </source>
</evidence>
<reference evidence="2 3" key="1">
    <citation type="journal article" date="2018" name="BMC Genomics">
        <title>Comparative genome analyses reveal sequence features reflecting distinct modes of host-adaptation between dicot and monocot powdery mildew.</title>
        <authorList>
            <person name="Wu Y."/>
            <person name="Ma X."/>
            <person name="Pan Z."/>
            <person name="Kale S.D."/>
            <person name="Song Y."/>
            <person name="King H."/>
            <person name="Zhang Q."/>
            <person name="Presley C."/>
            <person name="Deng X."/>
            <person name="Wei C.I."/>
            <person name="Xiao S."/>
        </authorList>
    </citation>
    <scope>NUCLEOTIDE SEQUENCE [LARGE SCALE GENOMIC DNA]</scope>
    <source>
        <strain evidence="2">UMSG1</strain>
    </source>
</reference>
<sequence>MSTINLNKHTKTQSNSFINSNPYSDIQPRSTSQTEQSEKIPTRCLDRAYWISLLESSSLNDEDKLLVRLRKIDRLPWKEVQAQFNRKCGTEAQQGKLQM</sequence>
<name>A0A420IMY9_9PEZI</name>
<evidence type="ECO:0000256" key="1">
    <source>
        <dbReference type="SAM" id="MobiDB-lite"/>
    </source>
</evidence>
<organism evidence="2 3">
    <name type="scientific">Golovinomyces cichoracearum</name>
    <dbReference type="NCBI Taxonomy" id="62708"/>
    <lineage>
        <taxon>Eukaryota</taxon>
        <taxon>Fungi</taxon>
        <taxon>Dikarya</taxon>
        <taxon>Ascomycota</taxon>
        <taxon>Pezizomycotina</taxon>
        <taxon>Leotiomycetes</taxon>
        <taxon>Erysiphales</taxon>
        <taxon>Erysiphaceae</taxon>
        <taxon>Golovinomyces</taxon>
    </lineage>
</organism>